<keyword evidence="3" id="KW-0997">Cell inner membrane</keyword>
<evidence type="ECO:0000256" key="3">
    <source>
        <dbReference type="ARBA" id="ARBA00022519"/>
    </source>
</evidence>
<keyword evidence="7" id="KW-0472">Membrane</keyword>
<dbReference type="InterPro" id="IPR027417">
    <property type="entry name" value="P-loop_NTPase"/>
</dbReference>
<gene>
    <name evidence="9" type="ORF">JF290_10840</name>
</gene>
<dbReference type="PROSITE" id="PS50893">
    <property type="entry name" value="ABC_TRANSPORTER_2"/>
    <property type="match status" value="1"/>
</dbReference>
<evidence type="ECO:0000256" key="2">
    <source>
        <dbReference type="ARBA" id="ARBA00022475"/>
    </source>
</evidence>
<keyword evidence="4" id="KW-0547">Nucleotide-binding</keyword>
<evidence type="ECO:0000256" key="1">
    <source>
        <dbReference type="ARBA" id="ARBA00022448"/>
    </source>
</evidence>
<dbReference type="AlphaFoldDB" id="A0A8J7JA80"/>
<sequence length="235" mass="24643">MLKLERLVIDNGGFLLSADLSATAGAKYAVIGPSGAGKSTLIGGIAGFHPIKSGHILWQGAEITDALPGKRPVAMLFQDGNLFPHLSVEQNIELGIDPDLRLSPDDQERVAQAIHRVGLAGLGTRRPAALSGGQQSRAALARVLVQGRPLLMLDEPFAALGPALKADMLDLVDTLVRESGATLLMVSHDPADARRIADEVILVAEGIAHPPQPTAKLLDDPPPALRAYLGAPDLP</sequence>
<dbReference type="SMART" id="SM00382">
    <property type="entry name" value="AAA"/>
    <property type="match status" value="1"/>
</dbReference>
<dbReference type="Pfam" id="PF00005">
    <property type="entry name" value="ABC_tran"/>
    <property type="match status" value="1"/>
</dbReference>
<evidence type="ECO:0000259" key="8">
    <source>
        <dbReference type="PROSITE" id="PS50893"/>
    </source>
</evidence>
<evidence type="ECO:0000256" key="4">
    <source>
        <dbReference type="ARBA" id="ARBA00022741"/>
    </source>
</evidence>
<dbReference type="GO" id="GO:0005524">
    <property type="term" value="F:ATP binding"/>
    <property type="evidence" value="ECO:0007669"/>
    <property type="project" value="UniProtKB-KW"/>
</dbReference>
<keyword evidence="10" id="KW-1185">Reference proteome</keyword>
<keyword evidence="6" id="KW-1278">Translocase</keyword>
<reference evidence="9" key="1">
    <citation type="submission" date="2020-12" db="EMBL/GenBank/DDBJ databases">
        <title>Sedimentitalea sp. nov., isolated from sand in Incheon.</title>
        <authorList>
            <person name="Kim W."/>
        </authorList>
    </citation>
    <scope>NUCLEOTIDE SEQUENCE</scope>
    <source>
        <strain evidence="9">CAU 1593</strain>
    </source>
</reference>
<dbReference type="InterPro" id="IPR050093">
    <property type="entry name" value="ABC_SmlMolc_Importer"/>
</dbReference>
<dbReference type="InterPro" id="IPR003593">
    <property type="entry name" value="AAA+_ATPase"/>
</dbReference>
<dbReference type="PANTHER" id="PTHR42781">
    <property type="entry name" value="SPERMIDINE/PUTRESCINE IMPORT ATP-BINDING PROTEIN POTA"/>
    <property type="match status" value="1"/>
</dbReference>
<comment type="caution">
    <text evidence="9">The sequence shown here is derived from an EMBL/GenBank/DDBJ whole genome shotgun (WGS) entry which is preliminary data.</text>
</comment>
<keyword evidence="1" id="KW-0813">Transport</keyword>
<dbReference type="Proteomes" id="UP000619079">
    <property type="component" value="Unassembled WGS sequence"/>
</dbReference>
<evidence type="ECO:0000313" key="9">
    <source>
        <dbReference type="EMBL" id="MBJ6372023.1"/>
    </source>
</evidence>
<evidence type="ECO:0000256" key="5">
    <source>
        <dbReference type="ARBA" id="ARBA00022840"/>
    </source>
</evidence>
<dbReference type="InterPro" id="IPR003439">
    <property type="entry name" value="ABC_transporter-like_ATP-bd"/>
</dbReference>
<evidence type="ECO:0000313" key="10">
    <source>
        <dbReference type="Proteomes" id="UP000619079"/>
    </source>
</evidence>
<dbReference type="PROSITE" id="PS00211">
    <property type="entry name" value="ABC_TRANSPORTER_1"/>
    <property type="match status" value="1"/>
</dbReference>
<dbReference type="SUPFAM" id="SSF52540">
    <property type="entry name" value="P-loop containing nucleoside triphosphate hydrolases"/>
    <property type="match status" value="1"/>
</dbReference>
<feature type="domain" description="ABC transporter" evidence="8">
    <location>
        <begin position="2"/>
        <end position="230"/>
    </location>
</feature>
<accession>A0A8J7JA80</accession>
<organism evidence="9 10">
    <name type="scientific">Sedimentitalea arenosa</name>
    <dbReference type="NCBI Taxonomy" id="2798803"/>
    <lineage>
        <taxon>Bacteria</taxon>
        <taxon>Pseudomonadati</taxon>
        <taxon>Pseudomonadota</taxon>
        <taxon>Alphaproteobacteria</taxon>
        <taxon>Rhodobacterales</taxon>
        <taxon>Paracoccaceae</taxon>
        <taxon>Sedimentitalea</taxon>
    </lineage>
</organism>
<dbReference type="Gene3D" id="3.40.50.300">
    <property type="entry name" value="P-loop containing nucleotide triphosphate hydrolases"/>
    <property type="match status" value="1"/>
</dbReference>
<dbReference type="EMBL" id="JAELVR010000006">
    <property type="protein sequence ID" value="MBJ6372023.1"/>
    <property type="molecule type" value="Genomic_DNA"/>
</dbReference>
<protein>
    <submittedName>
        <fullName evidence="9">ATP-binding cassette domain-containing protein</fullName>
    </submittedName>
</protein>
<name>A0A8J7JA80_9RHOB</name>
<dbReference type="PANTHER" id="PTHR42781:SF1">
    <property type="entry name" value="THIAMINE IMPORT ATP-BINDING PROTEIN THIQ"/>
    <property type="match status" value="1"/>
</dbReference>
<dbReference type="GO" id="GO:0016887">
    <property type="term" value="F:ATP hydrolysis activity"/>
    <property type="evidence" value="ECO:0007669"/>
    <property type="project" value="InterPro"/>
</dbReference>
<evidence type="ECO:0000256" key="7">
    <source>
        <dbReference type="ARBA" id="ARBA00023136"/>
    </source>
</evidence>
<evidence type="ECO:0000256" key="6">
    <source>
        <dbReference type="ARBA" id="ARBA00022967"/>
    </source>
</evidence>
<proteinExistence type="predicted"/>
<dbReference type="RefSeq" id="WP_199024890.1">
    <property type="nucleotide sequence ID" value="NZ_JAELVR010000006.1"/>
</dbReference>
<keyword evidence="2" id="KW-1003">Cell membrane</keyword>
<dbReference type="InterPro" id="IPR017871">
    <property type="entry name" value="ABC_transporter-like_CS"/>
</dbReference>
<keyword evidence="5 9" id="KW-0067">ATP-binding</keyword>